<keyword evidence="2" id="KW-1185">Reference proteome</keyword>
<organism evidence="1 2">
    <name type="scientific">Nocardioides silvaticus</name>
    <dbReference type="NCBI Taxonomy" id="2201891"/>
    <lineage>
        <taxon>Bacteria</taxon>
        <taxon>Bacillati</taxon>
        <taxon>Actinomycetota</taxon>
        <taxon>Actinomycetes</taxon>
        <taxon>Propionibacteriales</taxon>
        <taxon>Nocardioidaceae</taxon>
        <taxon>Nocardioides</taxon>
    </lineage>
</organism>
<dbReference type="InterPro" id="IPR032710">
    <property type="entry name" value="NTF2-like_dom_sf"/>
</dbReference>
<reference evidence="1 2" key="1">
    <citation type="submission" date="2018-05" db="EMBL/GenBank/DDBJ databases">
        <title>Nocardioides silvaticus genome.</title>
        <authorList>
            <person name="Li C."/>
            <person name="Wang G."/>
        </authorList>
    </citation>
    <scope>NUCLEOTIDE SEQUENCE [LARGE SCALE GENOMIC DNA]</scope>
    <source>
        <strain evidence="1 2">CCTCC AB 2018079</strain>
    </source>
</reference>
<dbReference type="Proteomes" id="UP000245507">
    <property type="component" value="Unassembled WGS sequence"/>
</dbReference>
<evidence type="ECO:0008006" key="3">
    <source>
        <dbReference type="Google" id="ProtNLM"/>
    </source>
</evidence>
<dbReference type="SUPFAM" id="SSF54427">
    <property type="entry name" value="NTF2-like"/>
    <property type="match status" value="1"/>
</dbReference>
<accession>A0A316TK26</accession>
<dbReference type="AlphaFoldDB" id="A0A316TK26"/>
<sequence length="71" mass="8255">MPPPTAEAWALLDADDHAAAAPLLHPYLHWTDRGTALRGRNNVLQHLRHHPRPRPPREVEVRDGQVYRWVR</sequence>
<protein>
    <recommendedName>
        <fullName evidence="3">Nuclear transport factor 2 family protein</fullName>
    </recommendedName>
</protein>
<gene>
    <name evidence="1" type="ORF">DJ010_00470</name>
</gene>
<dbReference type="EMBL" id="QGDD01000001">
    <property type="protein sequence ID" value="PWN04937.1"/>
    <property type="molecule type" value="Genomic_DNA"/>
</dbReference>
<evidence type="ECO:0000313" key="2">
    <source>
        <dbReference type="Proteomes" id="UP000245507"/>
    </source>
</evidence>
<name>A0A316TK26_9ACTN</name>
<evidence type="ECO:0000313" key="1">
    <source>
        <dbReference type="EMBL" id="PWN04937.1"/>
    </source>
</evidence>
<proteinExistence type="predicted"/>
<comment type="caution">
    <text evidence="1">The sequence shown here is derived from an EMBL/GenBank/DDBJ whole genome shotgun (WGS) entry which is preliminary data.</text>
</comment>